<proteinExistence type="inferred from homology"/>
<organism evidence="7 8">
    <name type="scientific">Pomacea canaliculata</name>
    <name type="common">Golden apple snail</name>
    <dbReference type="NCBI Taxonomy" id="400727"/>
    <lineage>
        <taxon>Eukaryota</taxon>
        <taxon>Metazoa</taxon>
        <taxon>Spiralia</taxon>
        <taxon>Lophotrochozoa</taxon>
        <taxon>Mollusca</taxon>
        <taxon>Gastropoda</taxon>
        <taxon>Caenogastropoda</taxon>
        <taxon>Architaenioglossa</taxon>
        <taxon>Ampullarioidea</taxon>
        <taxon>Ampullariidae</taxon>
        <taxon>Pomacea</taxon>
    </lineage>
</organism>
<dbReference type="AlphaFoldDB" id="A0A2T7PZH4"/>
<dbReference type="GO" id="GO:0015031">
    <property type="term" value="P:protein transport"/>
    <property type="evidence" value="ECO:0007669"/>
    <property type="project" value="UniProtKB-KW"/>
</dbReference>
<dbReference type="InterPro" id="IPR029705">
    <property type="entry name" value="VPS35L"/>
</dbReference>
<keyword evidence="8" id="KW-1185">Reference proteome</keyword>
<feature type="region of interest" description="Disordered" evidence="6">
    <location>
        <begin position="94"/>
        <end position="120"/>
    </location>
</feature>
<evidence type="ECO:0000256" key="2">
    <source>
        <dbReference type="ARBA" id="ARBA00010704"/>
    </source>
</evidence>
<comment type="similarity">
    <text evidence="2">Belongs to the VPS35L family.</text>
</comment>
<dbReference type="STRING" id="400727.A0A2T7PZH4"/>
<comment type="caution">
    <text evidence="7">The sequence shown here is derived from an EMBL/GenBank/DDBJ whole genome shotgun (WGS) entry which is preliminary data.</text>
</comment>
<dbReference type="PANTHER" id="PTHR13673:SF0">
    <property type="entry name" value="VPS35 ENDOSOMAL PROTEIN-SORTING FACTOR-LIKE"/>
    <property type="match status" value="1"/>
</dbReference>
<evidence type="ECO:0000256" key="5">
    <source>
        <dbReference type="ARBA" id="ARBA00022927"/>
    </source>
</evidence>
<evidence type="ECO:0000313" key="7">
    <source>
        <dbReference type="EMBL" id="PVD38824.1"/>
    </source>
</evidence>
<dbReference type="GO" id="GO:0032456">
    <property type="term" value="P:endocytic recycling"/>
    <property type="evidence" value="ECO:0007669"/>
    <property type="project" value="InterPro"/>
</dbReference>
<evidence type="ECO:0000313" key="8">
    <source>
        <dbReference type="Proteomes" id="UP000245119"/>
    </source>
</evidence>
<dbReference type="GO" id="GO:0005768">
    <property type="term" value="C:endosome"/>
    <property type="evidence" value="ECO:0007669"/>
    <property type="project" value="UniProtKB-SubCell"/>
</dbReference>
<gene>
    <name evidence="7" type="ORF">C0Q70_01448</name>
</gene>
<evidence type="ECO:0000256" key="6">
    <source>
        <dbReference type="SAM" id="MobiDB-lite"/>
    </source>
</evidence>
<sequence>MAAYEWFARPRNYELELQQKSLQSQLTLSHPLRGITVTEIRSTDAKGTPARGSKAVATDDFVDPLSGGLDPLSADGGVSLAFEGADPLSRLAAEAETVVKPRSNSSKKDDGNDDNMDESFEPWSAKKAGILAKYTTSEKLSITTSFLSAGDKEKVVIKAQQQVTVTDKGSVKEMMNLSQQEYVKRIEELNQALISAWDQDQRVKSLKIAIQCSKLLADTSVIPFYPSKFVLITDILDTFGRLVYDRLREKAQYFPSGSIKPVRLPDNFTPADVPESAKETCRNWFFKIASIRELIPRFYVECAILKSYNFLSTGEHAEALKRLAVMTRGIGDPLVSVYARCYLLRVGVQIAPGIRDHVLPCFDDFLTSFVQVQGDSVQNILATQKLEMPQYLTLFSPALDWILQCLAYHASEVTLTTTLDKCKLHCNNALLLNSIMSAFHPQFIANRALHFTELIRDCEDTGFPKHLLHQTLGRCLAMADPPEEQKLNVLNEVWKAVVKLKNPGDYIACAEVWIEFVVKHFGRREVNTVLADIIKHMTPDRAFEEHYPRLQSVVIKILTHIYNFSQLFALEKFLPFLDMFQRESIKVEVCKNVLEAFSRHQQEPVNDPVVINAMMFLSKTVHDSVNALTLDDEKRILGVFCVLLLDSVNSLSMETRSVVKGSHSRKTAAFVRACAAYSFITIPSLQSVSAQLQLYLVSGQVALVNQCFSQADAFFKAAISRIPELPRTLDMEGKVRSSEPLLVEYLSNLVSTLLITPDNPDTGVLYLLRGLLNILQDYTWDQNSDSRILVYVRVLAVLSAYSQEQYIYHADKVDSNDAMYGSDPKFLAEVKSVGDTLLNQILSHLKTLSSPEATAAFPNLNAENIYLQSRLAQYVRTKAGSGEKGFLLLLSHLKTDA</sequence>
<accession>A0A2T7PZH4</accession>
<evidence type="ECO:0000256" key="1">
    <source>
        <dbReference type="ARBA" id="ARBA00004177"/>
    </source>
</evidence>
<name>A0A2T7PZH4_POMCA</name>
<protein>
    <recommendedName>
        <fullName evidence="9">VPS35 endosomal protein-sorting factor-like</fullName>
    </recommendedName>
</protein>
<dbReference type="Proteomes" id="UP000245119">
    <property type="component" value="Linkage Group LG1"/>
</dbReference>
<comment type="subcellular location">
    <subcellularLocation>
        <location evidence="1">Endosome</location>
    </subcellularLocation>
</comment>
<dbReference type="EMBL" id="PZQS01000001">
    <property type="protein sequence ID" value="PVD38824.1"/>
    <property type="molecule type" value="Genomic_DNA"/>
</dbReference>
<feature type="compositionally biased region" description="Acidic residues" evidence="6">
    <location>
        <begin position="111"/>
        <end position="120"/>
    </location>
</feature>
<evidence type="ECO:0000256" key="4">
    <source>
        <dbReference type="ARBA" id="ARBA00022753"/>
    </source>
</evidence>
<keyword evidence="4" id="KW-0967">Endosome</keyword>
<dbReference type="OrthoDB" id="1734063at2759"/>
<evidence type="ECO:0000256" key="3">
    <source>
        <dbReference type="ARBA" id="ARBA00022448"/>
    </source>
</evidence>
<evidence type="ECO:0008006" key="9">
    <source>
        <dbReference type="Google" id="ProtNLM"/>
    </source>
</evidence>
<keyword evidence="5" id="KW-0653">Protein transport</keyword>
<reference evidence="7 8" key="1">
    <citation type="submission" date="2018-04" db="EMBL/GenBank/DDBJ databases">
        <title>The genome of golden apple snail Pomacea canaliculata provides insight into stress tolerance and invasive adaptation.</title>
        <authorList>
            <person name="Liu C."/>
            <person name="Liu B."/>
            <person name="Ren Y."/>
            <person name="Zhang Y."/>
            <person name="Wang H."/>
            <person name="Li S."/>
            <person name="Jiang F."/>
            <person name="Yin L."/>
            <person name="Zhang G."/>
            <person name="Qian W."/>
            <person name="Fan W."/>
        </authorList>
    </citation>
    <scope>NUCLEOTIDE SEQUENCE [LARGE SCALE GENOMIC DNA]</scope>
    <source>
        <strain evidence="7">SZHN2017</strain>
        <tissue evidence="7">Muscle</tissue>
    </source>
</reference>
<dbReference type="PANTHER" id="PTHR13673">
    <property type="entry name" value="ESOPHAGEAL CANCER ASSOCIATED PROTEIN"/>
    <property type="match status" value="1"/>
</dbReference>
<keyword evidence="3" id="KW-0813">Transport</keyword>